<dbReference type="PROSITE" id="PS50146">
    <property type="entry name" value="DAGK"/>
    <property type="match status" value="1"/>
</dbReference>
<evidence type="ECO:0000256" key="3">
    <source>
        <dbReference type="ARBA" id="ARBA00022679"/>
    </source>
</evidence>
<evidence type="ECO:0000256" key="7">
    <source>
        <dbReference type="ARBA" id="ARBA00023209"/>
    </source>
</evidence>
<organism evidence="10 11">
    <name type="scientific">Gleimia coleocanis DSM 15436</name>
    <dbReference type="NCBI Taxonomy" id="525245"/>
    <lineage>
        <taxon>Bacteria</taxon>
        <taxon>Bacillati</taxon>
        <taxon>Actinomycetota</taxon>
        <taxon>Actinomycetes</taxon>
        <taxon>Actinomycetales</taxon>
        <taxon>Actinomycetaceae</taxon>
        <taxon>Gleimia</taxon>
    </lineage>
</organism>
<keyword evidence="8" id="KW-1208">Phospholipid metabolism</keyword>
<dbReference type="InterPro" id="IPR045540">
    <property type="entry name" value="YegS/DAGK_C"/>
</dbReference>
<dbReference type="RefSeq" id="WP_006546792.1">
    <property type="nucleotide sequence ID" value="NZ_DS999543.1"/>
</dbReference>
<keyword evidence="5 10" id="KW-0418">Kinase</keyword>
<comment type="caution">
    <text evidence="10">The sequence shown here is derived from an EMBL/GenBank/DDBJ whole genome shotgun (WGS) entry which is preliminary data.</text>
</comment>
<proteinExistence type="inferred from homology"/>
<dbReference type="HOGENOM" id="CLU_045532_0_0_11"/>
<dbReference type="InterPro" id="IPR050187">
    <property type="entry name" value="Lipid_Phosphate_FormReg"/>
</dbReference>
<gene>
    <name evidence="10" type="ORF">HMPREF0044_1020</name>
</gene>
<keyword evidence="3" id="KW-0808">Transferase</keyword>
<evidence type="ECO:0000256" key="2">
    <source>
        <dbReference type="ARBA" id="ARBA00005983"/>
    </source>
</evidence>
<sequence>MNYELKVAEVELVFFLYNPVSGQHENAQKATVYQQALEAIFPQAEVILHATEYVGHATELAADFVSSAAGRSAVVVIAGGDGTVSETANGLANTGMPLLVLPAGTGNDLTRSLYLGLSEKPQFHGVSEVLEAFKTSALETGSLQVFGVDGVQIHAQRARDCFNQSIPDFSRYAFNAISVGFDSLVAKTAHRIIRCIPWIGSGSYVLAVLRNLRKLPSFAMRFQAFLERELVQDLDEEYFLCVMSNARYYGGGFQPNPQGRLTDGKVDVVLARPLSRVDITNVVGKFRSGQPIPTKYARSFQADSLTMSDTSGDNFIFNIDGEVFHAASLQVKVQADVLQVVLPAGAVSYSDL</sequence>
<keyword evidence="7" id="KW-0444">Lipid biosynthesis</keyword>
<evidence type="ECO:0000256" key="1">
    <source>
        <dbReference type="ARBA" id="ARBA00001946"/>
    </source>
</evidence>
<evidence type="ECO:0000313" key="10">
    <source>
        <dbReference type="EMBL" id="EEH64001.1"/>
    </source>
</evidence>
<dbReference type="Proteomes" id="UP000010301">
    <property type="component" value="Unassembled WGS sequence"/>
</dbReference>
<dbReference type="InterPro" id="IPR016064">
    <property type="entry name" value="NAD/diacylglycerol_kinase_sf"/>
</dbReference>
<evidence type="ECO:0000259" key="9">
    <source>
        <dbReference type="PROSITE" id="PS50146"/>
    </source>
</evidence>
<dbReference type="InterPro" id="IPR001206">
    <property type="entry name" value="Diacylglycerol_kinase_cat_dom"/>
</dbReference>
<dbReference type="EMBL" id="ACFG01000030">
    <property type="protein sequence ID" value="EEH64001.1"/>
    <property type="molecule type" value="Genomic_DNA"/>
</dbReference>
<feature type="domain" description="DAGKc" evidence="9">
    <location>
        <begin position="8"/>
        <end position="147"/>
    </location>
</feature>
<dbReference type="PANTHER" id="PTHR12358">
    <property type="entry name" value="SPHINGOSINE KINASE"/>
    <property type="match status" value="1"/>
</dbReference>
<keyword evidence="4" id="KW-0547">Nucleotide-binding</keyword>
<accession>C0W0E2</accession>
<evidence type="ECO:0000256" key="8">
    <source>
        <dbReference type="ARBA" id="ARBA00023264"/>
    </source>
</evidence>
<protein>
    <submittedName>
        <fullName evidence="10">Diacylglycerol kinase catalytic domain protein</fullName>
    </submittedName>
</protein>
<evidence type="ECO:0000256" key="5">
    <source>
        <dbReference type="ARBA" id="ARBA00022777"/>
    </source>
</evidence>
<dbReference type="GO" id="GO:0016301">
    <property type="term" value="F:kinase activity"/>
    <property type="evidence" value="ECO:0007669"/>
    <property type="project" value="UniProtKB-KW"/>
</dbReference>
<dbReference type="Pfam" id="PF19279">
    <property type="entry name" value="YegS_C"/>
    <property type="match status" value="1"/>
</dbReference>
<dbReference type="AlphaFoldDB" id="C0W0E2"/>
<dbReference type="SMART" id="SM00046">
    <property type="entry name" value="DAGKc"/>
    <property type="match status" value="1"/>
</dbReference>
<keyword evidence="11" id="KW-1185">Reference proteome</keyword>
<dbReference type="Pfam" id="PF00781">
    <property type="entry name" value="DAGK_cat"/>
    <property type="match status" value="1"/>
</dbReference>
<keyword evidence="7" id="KW-0594">Phospholipid biosynthesis</keyword>
<keyword evidence="7" id="KW-0443">Lipid metabolism</keyword>
<dbReference type="InterPro" id="IPR017438">
    <property type="entry name" value="ATP-NAD_kinase_N"/>
</dbReference>
<dbReference type="GO" id="GO:0005524">
    <property type="term" value="F:ATP binding"/>
    <property type="evidence" value="ECO:0007669"/>
    <property type="project" value="UniProtKB-KW"/>
</dbReference>
<dbReference type="SUPFAM" id="SSF111331">
    <property type="entry name" value="NAD kinase/diacylglycerol kinase-like"/>
    <property type="match status" value="1"/>
</dbReference>
<dbReference type="Gene3D" id="3.40.50.10330">
    <property type="entry name" value="Probable inorganic polyphosphate/atp-NAD kinase, domain 1"/>
    <property type="match status" value="1"/>
</dbReference>
<dbReference type="GO" id="GO:0008654">
    <property type="term" value="P:phospholipid biosynthetic process"/>
    <property type="evidence" value="ECO:0007669"/>
    <property type="project" value="UniProtKB-KW"/>
</dbReference>
<keyword evidence="6" id="KW-0067">ATP-binding</keyword>
<name>C0W0E2_9ACTO</name>
<evidence type="ECO:0000256" key="6">
    <source>
        <dbReference type="ARBA" id="ARBA00022840"/>
    </source>
</evidence>
<comment type="similarity">
    <text evidence="2">Belongs to the diacylglycerol/lipid kinase family.</text>
</comment>
<dbReference type="PANTHER" id="PTHR12358:SF54">
    <property type="entry name" value="SPHINGOSINE KINASE RELATED PROTEIN"/>
    <property type="match status" value="1"/>
</dbReference>
<reference evidence="10 11" key="1">
    <citation type="submission" date="2009-01" db="EMBL/GenBank/DDBJ databases">
        <authorList>
            <person name="Qin X."/>
            <person name="Bachman B."/>
            <person name="Battles P."/>
            <person name="Bell A."/>
            <person name="Bess C."/>
            <person name="Bickham C."/>
            <person name="Chaboub L."/>
            <person name="Chen D."/>
            <person name="Coyle M."/>
            <person name="Deiros D.R."/>
            <person name="Dinh H."/>
            <person name="Forbes L."/>
            <person name="Fowler G."/>
            <person name="Francisco L."/>
            <person name="Fu Q."/>
            <person name="Gubbala S."/>
            <person name="Hale W."/>
            <person name="Han Y."/>
            <person name="Hemphill L."/>
            <person name="Highlander S.K."/>
            <person name="Hirani K."/>
            <person name="Hogues M."/>
            <person name="Jackson L."/>
            <person name="Jakkamsetti A."/>
            <person name="Javaid M."/>
            <person name="Jiang H."/>
            <person name="Korchina V."/>
            <person name="Kovar C."/>
            <person name="Lara F."/>
            <person name="Lee S."/>
            <person name="Mata R."/>
            <person name="Mathew T."/>
            <person name="Moen C."/>
            <person name="Morales K."/>
            <person name="Munidasa M."/>
            <person name="Nazareth L."/>
            <person name="Ngo R."/>
            <person name="Nguyen L."/>
            <person name="Okwuonu G."/>
            <person name="Ongeri F."/>
            <person name="Patil S."/>
            <person name="Petrosino J."/>
            <person name="Pham C."/>
            <person name="Pham P."/>
            <person name="Pu L.-L."/>
            <person name="Puazo M."/>
            <person name="Raj R."/>
            <person name="Reid J."/>
            <person name="Rouhana J."/>
            <person name="Saada N."/>
            <person name="Shang Y."/>
            <person name="Simmons D."/>
            <person name="Thornton R."/>
            <person name="Warren J."/>
            <person name="Weissenberger G."/>
            <person name="Zhang J."/>
            <person name="Zhang L."/>
            <person name="Zhou C."/>
            <person name="Zhu D."/>
            <person name="Muzny D."/>
            <person name="Worley K."/>
            <person name="Gibbs R."/>
        </authorList>
    </citation>
    <scope>NUCLEOTIDE SEQUENCE [LARGE SCALE GENOMIC DNA]</scope>
    <source>
        <strain evidence="10 11">DSM 15436</strain>
    </source>
</reference>
<dbReference type="eggNOG" id="COG1597">
    <property type="taxonomic scope" value="Bacteria"/>
</dbReference>
<dbReference type="OrthoDB" id="142078at2"/>
<evidence type="ECO:0000256" key="4">
    <source>
        <dbReference type="ARBA" id="ARBA00022741"/>
    </source>
</evidence>
<dbReference type="Gene3D" id="2.60.200.40">
    <property type="match status" value="1"/>
</dbReference>
<dbReference type="STRING" id="525245.HMPREF0044_1020"/>
<evidence type="ECO:0000313" key="11">
    <source>
        <dbReference type="Proteomes" id="UP000010301"/>
    </source>
</evidence>
<comment type="cofactor">
    <cofactor evidence="1">
        <name>Mg(2+)</name>
        <dbReference type="ChEBI" id="CHEBI:18420"/>
    </cofactor>
</comment>